<protein>
    <submittedName>
        <fullName evidence="2">F-box/LRR-repeat protein 5</fullName>
    </submittedName>
</protein>
<dbReference type="Pfam" id="PF12937">
    <property type="entry name" value="F-box-like"/>
    <property type="match status" value="1"/>
</dbReference>
<dbReference type="SUPFAM" id="SSF81383">
    <property type="entry name" value="F-box domain"/>
    <property type="match status" value="1"/>
</dbReference>
<organism evidence="2 3">
    <name type="scientific">Cytospora mali</name>
    <name type="common">Apple Valsa canker fungus</name>
    <name type="synonym">Valsa mali</name>
    <dbReference type="NCBI Taxonomy" id="578113"/>
    <lineage>
        <taxon>Eukaryota</taxon>
        <taxon>Fungi</taxon>
        <taxon>Dikarya</taxon>
        <taxon>Ascomycota</taxon>
        <taxon>Pezizomycotina</taxon>
        <taxon>Sordariomycetes</taxon>
        <taxon>Sordariomycetidae</taxon>
        <taxon>Diaporthales</taxon>
        <taxon>Cytosporaceae</taxon>
        <taxon>Cytospora</taxon>
    </lineage>
</organism>
<proteinExistence type="predicted"/>
<dbReference type="SMART" id="SM00256">
    <property type="entry name" value="FBOX"/>
    <property type="match status" value="1"/>
</dbReference>
<dbReference type="SUPFAM" id="SSF52047">
    <property type="entry name" value="RNI-like"/>
    <property type="match status" value="1"/>
</dbReference>
<gene>
    <name evidence="2" type="ORF">VM1G_10001</name>
</gene>
<dbReference type="PROSITE" id="PS50181">
    <property type="entry name" value="FBOX"/>
    <property type="match status" value="1"/>
</dbReference>
<dbReference type="Gene3D" id="3.80.10.10">
    <property type="entry name" value="Ribonuclease Inhibitor"/>
    <property type="match status" value="1"/>
</dbReference>
<reference evidence="2" key="1">
    <citation type="submission" date="2014-12" db="EMBL/GenBank/DDBJ databases">
        <title>Genome Sequence of Valsa Canker Pathogens Uncovers a Specific Adaption of Colonization on Woody Bark.</title>
        <authorList>
            <person name="Yin Z."/>
            <person name="Liu H."/>
            <person name="Gao X."/>
            <person name="Li Z."/>
            <person name="Song N."/>
            <person name="Ke X."/>
            <person name="Dai Q."/>
            <person name="Wu Y."/>
            <person name="Sun Y."/>
            <person name="Xu J.-R."/>
            <person name="Kang Z.K."/>
            <person name="Wang L."/>
            <person name="Huang L."/>
        </authorList>
    </citation>
    <scope>NUCLEOTIDE SEQUENCE [LARGE SCALE GENOMIC DNA]</scope>
    <source>
        <strain evidence="2">03-8</strain>
    </source>
</reference>
<evidence type="ECO:0000313" key="2">
    <source>
        <dbReference type="EMBL" id="KUI74385.1"/>
    </source>
</evidence>
<evidence type="ECO:0000259" key="1">
    <source>
        <dbReference type="PROSITE" id="PS50181"/>
    </source>
</evidence>
<dbReference type="InterPro" id="IPR036047">
    <property type="entry name" value="F-box-like_dom_sf"/>
</dbReference>
<feature type="domain" description="F-box" evidence="1">
    <location>
        <begin position="199"/>
        <end position="245"/>
    </location>
</feature>
<dbReference type="EMBL" id="CM003109">
    <property type="protein sequence ID" value="KUI74385.1"/>
    <property type="molecule type" value="Genomic_DNA"/>
</dbReference>
<sequence>MPVPAATGPGGQGAFLVQARKLYVASRFKASLIHFKMALLKCNCNRDLVVTAKKLGISLKEISIPTCHCKDLNALSLTPNPDKLAMYNLASKPCTCGSGLAACNLPAHLGAIEGIAAAYDKLDIQEKAYQYASLYVIMAPNAPEGYLRMAKALRLIDNSQSSDITTRCTWVYHQALESVRTHGNKKHEKLKILHSLLRKDIIVSLPTELQIIVLKNLSHVDICRCMRVNKAWNRLSRNPSLWKDLKFVRYWRGMTPRPLRPGVLDDIISKRALNRAKTLSICGMRDFGINIVKVGSILKALPQLESFKLTGSDSPSMNRGQSFKNVLQALFREAHSSLRILHLGSFFEDGNSAGWSFRRDAPLPCNLQELVISDLSSPLRFLIPDVMIPGAWPKLEKLMISGHGRSSIDVLLLLTAMPALRDVSLIQCVLDSDQRSDAIAGSTQATPVPTWASWDNLERFVLKEAQWRLRGPRWPAYMPRLPPGLRSLEIPATQMLHCYKFMATNFERANGEPPHLGFERLEHLRLSEYEFMYHDDERYLAFMDNLSWFLELLAPSISNGTLKSLDIPYDSNLLSEFGLVLDKQATRTISCNAFPPTSISSQFIRGGDCHNLCIWLDRFPNLGTVGVFTSDVEGCISIVSELLSKANNIHTIYTKMLRGVHWDEALRAAGEKGIRLIHADRVPEPVLEPLVKE</sequence>
<evidence type="ECO:0000313" key="3">
    <source>
        <dbReference type="Proteomes" id="UP000078559"/>
    </source>
</evidence>
<accession>A0A194WDZ1</accession>
<dbReference type="OrthoDB" id="629492at2759"/>
<dbReference type="Proteomes" id="UP000078559">
    <property type="component" value="Chromosome 12"/>
</dbReference>
<name>A0A194WDZ1_CYTMA</name>
<dbReference type="AlphaFoldDB" id="A0A194WDZ1"/>
<dbReference type="InterPro" id="IPR032675">
    <property type="entry name" value="LRR_dom_sf"/>
</dbReference>
<keyword evidence="3" id="KW-1185">Reference proteome</keyword>
<dbReference type="InterPro" id="IPR001810">
    <property type="entry name" value="F-box_dom"/>
</dbReference>